<protein>
    <submittedName>
        <fullName evidence="2">Uncharacterized protein</fullName>
    </submittedName>
</protein>
<gene>
    <name evidence="2" type="ORF">ALC53_14069</name>
</gene>
<evidence type="ECO:0000313" key="3">
    <source>
        <dbReference type="Proteomes" id="UP000078540"/>
    </source>
</evidence>
<proteinExistence type="predicted"/>
<organism evidence="2 3">
    <name type="scientific">Atta colombica</name>
    <dbReference type="NCBI Taxonomy" id="520822"/>
    <lineage>
        <taxon>Eukaryota</taxon>
        <taxon>Metazoa</taxon>
        <taxon>Ecdysozoa</taxon>
        <taxon>Arthropoda</taxon>
        <taxon>Hexapoda</taxon>
        <taxon>Insecta</taxon>
        <taxon>Pterygota</taxon>
        <taxon>Neoptera</taxon>
        <taxon>Endopterygota</taxon>
        <taxon>Hymenoptera</taxon>
        <taxon>Apocrita</taxon>
        <taxon>Aculeata</taxon>
        <taxon>Formicoidea</taxon>
        <taxon>Formicidae</taxon>
        <taxon>Myrmicinae</taxon>
        <taxon>Atta</taxon>
    </lineage>
</organism>
<feature type="region of interest" description="Disordered" evidence="1">
    <location>
        <begin position="188"/>
        <end position="241"/>
    </location>
</feature>
<dbReference type="AlphaFoldDB" id="A0A195AT28"/>
<feature type="compositionally biased region" description="Polar residues" evidence="1">
    <location>
        <begin position="208"/>
        <end position="221"/>
    </location>
</feature>
<name>A0A195AT28_9HYME</name>
<feature type="compositionally biased region" description="Basic and acidic residues" evidence="1">
    <location>
        <begin position="188"/>
        <end position="207"/>
    </location>
</feature>
<dbReference type="EMBL" id="KQ976745">
    <property type="protein sequence ID" value="KYM75373.1"/>
    <property type="molecule type" value="Genomic_DNA"/>
</dbReference>
<sequence length="909" mass="105045">MTMGTHEGPEKTRECLRETDQLKSVFWYPSDFLSYIRMRRNWHPEFLMMYLHDNRCNCKDKCETVLRHDKRNLVPEVPKVYSIGLHCGARNLSDNDYLSNSYDTIRNLKKCFNIDRRPMITKCKYWITQSAPTSTDQHTSDCTKSMEIIHKYNQTQENNHNYHHNQLYKHVEEKKNTTDILRNDHAIDDHSFIPDGSKDPSVRKDHNCNGSRITRDAQIQTSNKKNLRRRKIKRKSKLSTERISYRKPCNNEPRIVTDFRIGSHSSSKQSHHDEPRLRVRVLENKRAEYINKFTAVNRQIEEITATLRDTCCSSESSRNNLENCDEYFSSISDDTKVNSSGVENKSTIVKEKNMSKEKNGLINIKRIIGELKSDTSKNVSEILHVNNLNNETVFSAKDAISSSRNPNDSFGCVARAMETVYSSNRISIQNKMKAKCHFIKQLSLDSDIIKNENKLQEFSFKNEAFDKVYLKNNFTILNNDTHKKDLAGNLVDLKESRYYQKIFEEKVGEVAILEDIKRRIDRDFDDPPSERSENDMEDFFTVSQKSSNFNRDNVDVPSVTIIEKSKSMPIVATNFEPTEIQIRSMSVDAMSECSNKNSALSKYFSCTQISSLVSLTENEDELAVKADDSTIESHSNYHYYDSRSNFSLNNYSLSNLDSSLDCSCSSFEYISRYDSSAQYITPNKYLIGMVNKSDDTFKISEGRESLAKNRICNWKHPSLEESGEKKWRTRKHYMADSTLETSKSSRYVGSIDSGVFSSSLIDLYPAKKSFYTGKSKFQKKRCADKFDGPSTVVDSGSDSSYTNDTLDQKVNDVVRDLTKNLILCERRAKMKLRARDTRYTQDILSCAYKFSRNLYDTCCDFFDSSQSSTEDERIISISTPSLLSLSDSEIEDYESKRQRVCQRSNSIQM</sequence>
<dbReference type="Proteomes" id="UP000078540">
    <property type="component" value="Unassembled WGS sequence"/>
</dbReference>
<reference evidence="2 3" key="1">
    <citation type="submission" date="2015-09" db="EMBL/GenBank/DDBJ databases">
        <title>Atta colombica WGS genome.</title>
        <authorList>
            <person name="Nygaard S."/>
            <person name="Hu H."/>
            <person name="Boomsma J."/>
            <person name="Zhang G."/>
        </authorList>
    </citation>
    <scope>NUCLEOTIDE SEQUENCE [LARGE SCALE GENOMIC DNA]</scope>
    <source>
        <strain evidence="2">Treedump-2</strain>
        <tissue evidence="2">Whole body</tissue>
    </source>
</reference>
<evidence type="ECO:0000313" key="2">
    <source>
        <dbReference type="EMBL" id="KYM75373.1"/>
    </source>
</evidence>
<keyword evidence="3" id="KW-1185">Reference proteome</keyword>
<evidence type="ECO:0000256" key="1">
    <source>
        <dbReference type="SAM" id="MobiDB-lite"/>
    </source>
</evidence>
<feature type="compositionally biased region" description="Basic residues" evidence="1">
    <location>
        <begin position="225"/>
        <end position="237"/>
    </location>
</feature>
<accession>A0A195AT28</accession>